<protein>
    <submittedName>
        <fullName evidence="1">Uncharacterized protein</fullName>
    </submittedName>
</protein>
<organism evidence="1 2">
    <name type="scientific">Pedobacter yonginense</name>
    <dbReference type="NCBI Taxonomy" id="651869"/>
    <lineage>
        <taxon>Bacteria</taxon>
        <taxon>Pseudomonadati</taxon>
        <taxon>Bacteroidota</taxon>
        <taxon>Sphingobacteriia</taxon>
        <taxon>Sphingobacteriales</taxon>
        <taxon>Sphingobacteriaceae</taxon>
        <taxon>Pedobacter</taxon>
    </lineage>
</organism>
<evidence type="ECO:0000313" key="2">
    <source>
        <dbReference type="Proteomes" id="UP000245379"/>
    </source>
</evidence>
<accession>A0A317ES58</accession>
<reference evidence="1 2" key="1">
    <citation type="submission" date="2018-05" db="EMBL/GenBank/DDBJ databases">
        <title>Pedobacter paludis sp. nov., isolated from wetland soil.</title>
        <authorList>
            <person name="Zhang Y."/>
            <person name="Wang G."/>
        </authorList>
    </citation>
    <scope>NUCLEOTIDE SEQUENCE [LARGE SCALE GENOMIC DNA]</scope>
    <source>
        <strain evidence="1 2">KCTC22721</strain>
    </source>
</reference>
<evidence type="ECO:0000313" key="1">
    <source>
        <dbReference type="EMBL" id="PWS27988.1"/>
    </source>
</evidence>
<gene>
    <name evidence="1" type="ORF">DHW03_10525</name>
</gene>
<dbReference type="RefSeq" id="WP_109925749.1">
    <property type="nucleotide sequence ID" value="NZ_QGNZ01000002.1"/>
</dbReference>
<dbReference type="OrthoDB" id="714383at2"/>
<sequence length="232" mass="27571">MDNLINRLQQSIQDYFPDNVFIRKDGFGIYRLVSNNISDAKDLHKNYLEDTKVVKWYFDYWIKIIIQFTKIDIESTYTNKSGITKKDYLNNLSKNNIELNKMFFETNISLSLFKGDYEVTTKVQLFRAEWDSYESVQNKHPQPHWQFYQLNEYQDKLDSVSSDSNFLSTVSSSVGFNEFLNSKFDFKRFHFAMNGNWINNDSHIHSLNCEEKIVKWLPGLLSHLKSQVEHLE</sequence>
<keyword evidence="2" id="KW-1185">Reference proteome</keyword>
<comment type="caution">
    <text evidence="1">The sequence shown here is derived from an EMBL/GenBank/DDBJ whole genome shotgun (WGS) entry which is preliminary data.</text>
</comment>
<dbReference type="EMBL" id="QGNZ01000002">
    <property type="protein sequence ID" value="PWS27988.1"/>
    <property type="molecule type" value="Genomic_DNA"/>
</dbReference>
<name>A0A317ES58_9SPHI</name>
<proteinExistence type="predicted"/>
<dbReference type="Proteomes" id="UP000245379">
    <property type="component" value="Unassembled WGS sequence"/>
</dbReference>
<dbReference type="AlphaFoldDB" id="A0A317ES58"/>